<proteinExistence type="predicted"/>
<dbReference type="Gene3D" id="1.10.238.10">
    <property type="entry name" value="EF-hand"/>
    <property type="match status" value="1"/>
</dbReference>
<dbReference type="InterPro" id="IPR018247">
    <property type="entry name" value="EF_Hand_1_Ca_BS"/>
</dbReference>
<dbReference type="InterPro" id="IPR039865">
    <property type="entry name" value="PPP2R3C"/>
</dbReference>
<dbReference type="VEuPathDB" id="FungiDB:BDEG_25676"/>
<dbReference type="SUPFAM" id="SSF47473">
    <property type="entry name" value="EF-hand"/>
    <property type="match status" value="2"/>
</dbReference>
<dbReference type="PROSITE" id="PS00018">
    <property type="entry name" value="EF_HAND_1"/>
    <property type="match status" value="1"/>
</dbReference>
<dbReference type="PANTHER" id="PTHR12085:SF3">
    <property type="entry name" value="SERINE_THREONINE-PROTEIN PHOSPHATASE 2A REGULATORY SUBUNIT B'' SUBUNIT GAMMA"/>
    <property type="match status" value="1"/>
</dbReference>
<evidence type="ECO:0000256" key="1">
    <source>
        <dbReference type="ARBA" id="ARBA00004496"/>
    </source>
</evidence>
<dbReference type="Proteomes" id="UP000077115">
    <property type="component" value="Unassembled WGS sequence"/>
</dbReference>
<evidence type="ECO:0000256" key="4">
    <source>
        <dbReference type="SAM" id="MobiDB-lite"/>
    </source>
</evidence>
<evidence type="ECO:0000256" key="3">
    <source>
        <dbReference type="ARBA" id="ARBA00022837"/>
    </source>
</evidence>
<dbReference type="GO" id="GO:0005819">
    <property type="term" value="C:spindle"/>
    <property type="evidence" value="ECO:0007669"/>
    <property type="project" value="TreeGrafter"/>
</dbReference>
<dbReference type="GO" id="GO:0000226">
    <property type="term" value="P:microtubule cytoskeleton organization"/>
    <property type="evidence" value="ECO:0007669"/>
    <property type="project" value="TreeGrafter"/>
</dbReference>
<keyword evidence="3" id="KW-0106">Calcium</keyword>
<dbReference type="CDD" id="cd21505">
    <property type="entry name" value="PPP2R3C"/>
    <property type="match status" value="1"/>
</dbReference>
<sequence>MPDTSANQDTSQSRSSPAGTIPKFFFKKQDSSSAIRLELTRLSLLTLQDKHGKSILSNDELDKLWICLCSHATIQSNDKSQRVSFAQFQAVEEDLDTKYAQFFKPSLFLRFSRDDQGRIDILAFFNFVLRKGALIDLAIFALVSLMQARADLSIYDEDADGYLTEFTIMPTLNLRNISAPFEKFYICTAVRKILFFLDPLRRGKVAIECILLSPILTELLELRDPDLPREYEQTNWFSSYSALRVYDTDRNGMVSRKELSKYRSQTLTGMFLDRVFQENQTYNNEMDFNAYLDFVLAMENMRSPQSITYCFKLLDIYSRGYLDENIISTFFQEVSKKQELLGYELVPAKDIVNELFDMAHPKDLTRITLQGEIWINNLIMNPANLPSLSDESTLDLIECGMGGTFISILCDCNGLQTYESRDEAK</sequence>
<dbReference type="InterPro" id="IPR011992">
    <property type="entry name" value="EF-hand-dom_pair"/>
</dbReference>
<organism evidence="5 6">
    <name type="scientific">Batrachochytrium dendrobatidis (strain JEL423)</name>
    <dbReference type="NCBI Taxonomy" id="403673"/>
    <lineage>
        <taxon>Eukaryota</taxon>
        <taxon>Fungi</taxon>
        <taxon>Fungi incertae sedis</taxon>
        <taxon>Chytridiomycota</taxon>
        <taxon>Chytridiomycota incertae sedis</taxon>
        <taxon>Chytridiomycetes</taxon>
        <taxon>Rhizophydiales</taxon>
        <taxon>Rhizophydiales incertae sedis</taxon>
        <taxon>Batrachochytrium</taxon>
    </lineage>
</organism>
<dbReference type="GO" id="GO:0035303">
    <property type="term" value="P:regulation of dephosphorylation"/>
    <property type="evidence" value="ECO:0007669"/>
    <property type="project" value="InterPro"/>
</dbReference>
<evidence type="ECO:0000256" key="2">
    <source>
        <dbReference type="ARBA" id="ARBA00022490"/>
    </source>
</evidence>
<keyword evidence="2" id="KW-0963">Cytoplasm</keyword>
<protein>
    <recommendedName>
        <fullName evidence="7">Serine/threonine-protein phosphatase 2A regulatory subunit B'' subunit gamma</fullName>
    </recommendedName>
</protein>
<reference evidence="5 6" key="2">
    <citation type="submission" date="2016-05" db="EMBL/GenBank/DDBJ databases">
        <title>Lineage-specific infection strategies underlie the spectrum of fungal disease in amphibians.</title>
        <authorList>
            <person name="Cuomo C.A."/>
            <person name="Farrer R.A."/>
            <person name="James T."/>
            <person name="Longcore J."/>
            <person name="Birren B."/>
        </authorList>
    </citation>
    <scope>NUCLEOTIDE SEQUENCE [LARGE SCALE GENOMIC DNA]</scope>
    <source>
        <strain evidence="5 6">JEL423</strain>
    </source>
</reference>
<dbReference type="OrthoDB" id="10265007at2759"/>
<dbReference type="GO" id="GO:0005737">
    <property type="term" value="C:cytoplasm"/>
    <property type="evidence" value="ECO:0007669"/>
    <property type="project" value="UniProtKB-SubCell"/>
</dbReference>
<dbReference type="eggNOG" id="KOG2562">
    <property type="taxonomic scope" value="Eukaryota"/>
</dbReference>
<dbReference type="PANTHER" id="PTHR12085">
    <property type="entry name" value="SERINE/THREONINE-PROTEIN PHOSPHATASE 2A REGULATORY SUBUNIT B'' SUBUNIT GAMMA"/>
    <property type="match status" value="1"/>
</dbReference>
<gene>
    <name evidence="5" type="ORF">BDEG_25676</name>
</gene>
<evidence type="ECO:0000313" key="6">
    <source>
        <dbReference type="Proteomes" id="UP000077115"/>
    </source>
</evidence>
<feature type="region of interest" description="Disordered" evidence="4">
    <location>
        <begin position="1"/>
        <end position="22"/>
    </location>
</feature>
<feature type="compositionally biased region" description="Polar residues" evidence="4">
    <location>
        <begin position="1"/>
        <end position="18"/>
    </location>
</feature>
<dbReference type="GO" id="GO:0030865">
    <property type="term" value="P:cortical cytoskeleton organization"/>
    <property type="evidence" value="ECO:0007669"/>
    <property type="project" value="TreeGrafter"/>
</dbReference>
<evidence type="ECO:0000313" key="5">
    <source>
        <dbReference type="EMBL" id="OAJ42186.1"/>
    </source>
</evidence>
<reference evidence="5 6" key="1">
    <citation type="submission" date="2006-10" db="EMBL/GenBank/DDBJ databases">
        <title>The Genome Sequence of Batrachochytrium dendrobatidis JEL423.</title>
        <authorList>
            <consortium name="The Broad Institute Genome Sequencing Platform"/>
            <person name="Birren B."/>
            <person name="Lander E."/>
            <person name="Galagan J."/>
            <person name="Cuomo C."/>
            <person name="Devon K."/>
            <person name="Jaffe D."/>
            <person name="Butler J."/>
            <person name="Alvarez P."/>
            <person name="Gnerre S."/>
            <person name="Grabherr M."/>
            <person name="Kleber M."/>
            <person name="Mauceli E."/>
            <person name="Brockman W."/>
            <person name="Young S."/>
            <person name="LaButti K."/>
            <person name="Sykes S."/>
            <person name="DeCaprio D."/>
            <person name="Crawford M."/>
            <person name="Koehrsen M."/>
            <person name="Engels R."/>
            <person name="Montgomery P."/>
            <person name="Pearson M."/>
            <person name="Howarth C."/>
            <person name="Larson L."/>
            <person name="White J."/>
            <person name="O'Leary S."/>
            <person name="Kodira C."/>
            <person name="Zeng Q."/>
            <person name="Yandava C."/>
            <person name="Alvarado L."/>
            <person name="Longcore J."/>
            <person name="James T."/>
        </authorList>
    </citation>
    <scope>NUCLEOTIDE SEQUENCE [LARGE SCALE GENOMIC DNA]</scope>
    <source>
        <strain evidence="5 6">JEL423</strain>
    </source>
</reference>
<comment type="subcellular location">
    <subcellularLocation>
        <location evidence="1">Cytoplasm</location>
    </subcellularLocation>
</comment>
<evidence type="ECO:0008006" key="7">
    <source>
        <dbReference type="Google" id="ProtNLM"/>
    </source>
</evidence>
<dbReference type="STRING" id="403673.A0A177WQU1"/>
<name>A0A177WQU1_BATDL</name>
<dbReference type="AlphaFoldDB" id="A0A177WQU1"/>
<accession>A0A177WQU1</accession>
<dbReference type="EMBL" id="DS022307">
    <property type="protein sequence ID" value="OAJ42186.1"/>
    <property type="molecule type" value="Genomic_DNA"/>
</dbReference>